<name>A0A6A6TRU2_9PLEO</name>
<dbReference type="AlphaFoldDB" id="A0A6A6TRU2"/>
<dbReference type="GO" id="GO:0016787">
    <property type="term" value="F:hydrolase activity"/>
    <property type="evidence" value="ECO:0007669"/>
    <property type="project" value="UniProtKB-KW"/>
</dbReference>
<keyword evidence="8" id="KW-1185">Reference proteome</keyword>
<evidence type="ECO:0000313" key="7">
    <source>
        <dbReference type="EMBL" id="KAF2662061.1"/>
    </source>
</evidence>
<feature type="region of interest" description="Disordered" evidence="4">
    <location>
        <begin position="622"/>
        <end position="678"/>
    </location>
</feature>
<dbReference type="Proteomes" id="UP000799324">
    <property type="component" value="Unassembled WGS sequence"/>
</dbReference>
<dbReference type="InterPro" id="IPR000330">
    <property type="entry name" value="SNF2_N"/>
</dbReference>
<dbReference type="PANTHER" id="PTHR45629">
    <property type="entry name" value="SNF2/RAD54 FAMILY MEMBER"/>
    <property type="match status" value="1"/>
</dbReference>
<dbReference type="InterPro" id="IPR049730">
    <property type="entry name" value="SNF2/RAD54-like_C"/>
</dbReference>
<accession>A0A6A6TRU2</accession>
<feature type="compositionally biased region" description="Acidic residues" evidence="4">
    <location>
        <begin position="668"/>
        <end position="678"/>
    </location>
</feature>
<keyword evidence="3" id="KW-0067">ATP-binding</keyword>
<keyword evidence="1" id="KW-0547">Nucleotide-binding</keyword>
<dbReference type="SUPFAM" id="SSF52540">
    <property type="entry name" value="P-loop containing nucleoside triphosphate hydrolases"/>
    <property type="match status" value="2"/>
</dbReference>
<dbReference type="SMART" id="SM00487">
    <property type="entry name" value="DEXDc"/>
    <property type="match status" value="1"/>
</dbReference>
<dbReference type="Gene3D" id="3.40.50.300">
    <property type="entry name" value="P-loop containing nucleotide triphosphate hydrolases"/>
    <property type="match status" value="1"/>
</dbReference>
<evidence type="ECO:0000256" key="3">
    <source>
        <dbReference type="ARBA" id="ARBA00022840"/>
    </source>
</evidence>
<dbReference type="OrthoDB" id="3799516at2759"/>
<gene>
    <name evidence="7" type="ORF">K491DRAFT_673572</name>
</gene>
<evidence type="ECO:0000259" key="6">
    <source>
        <dbReference type="PROSITE" id="PS51194"/>
    </source>
</evidence>
<dbReference type="Pfam" id="PF00271">
    <property type="entry name" value="Helicase_C"/>
    <property type="match status" value="1"/>
</dbReference>
<dbReference type="InterPro" id="IPR038718">
    <property type="entry name" value="SNF2-like_sf"/>
</dbReference>
<feature type="domain" description="Helicase C-terminal" evidence="6">
    <location>
        <begin position="449"/>
        <end position="624"/>
    </location>
</feature>
<evidence type="ECO:0000313" key="8">
    <source>
        <dbReference type="Proteomes" id="UP000799324"/>
    </source>
</evidence>
<dbReference type="InterPro" id="IPR001650">
    <property type="entry name" value="Helicase_C-like"/>
</dbReference>
<dbReference type="CDD" id="cd18793">
    <property type="entry name" value="SF2_C_SNF"/>
    <property type="match status" value="1"/>
</dbReference>
<dbReference type="PROSITE" id="PS51194">
    <property type="entry name" value="HELICASE_CTER"/>
    <property type="match status" value="1"/>
</dbReference>
<protein>
    <submittedName>
        <fullName evidence="7">P-loop containing nucleoside triphosphate hydrolase protein</fullName>
    </submittedName>
</protein>
<dbReference type="Gene3D" id="3.40.50.10810">
    <property type="entry name" value="Tandem AAA-ATPase domain"/>
    <property type="match status" value="1"/>
</dbReference>
<feature type="domain" description="Helicase ATP-binding" evidence="5">
    <location>
        <begin position="104"/>
        <end position="295"/>
    </location>
</feature>
<dbReference type="InterPro" id="IPR050496">
    <property type="entry name" value="SNF2_RAD54_helicase_repair"/>
</dbReference>
<reference evidence="7" key="1">
    <citation type="journal article" date="2020" name="Stud. Mycol.">
        <title>101 Dothideomycetes genomes: a test case for predicting lifestyles and emergence of pathogens.</title>
        <authorList>
            <person name="Haridas S."/>
            <person name="Albert R."/>
            <person name="Binder M."/>
            <person name="Bloem J."/>
            <person name="Labutti K."/>
            <person name="Salamov A."/>
            <person name="Andreopoulos B."/>
            <person name="Baker S."/>
            <person name="Barry K."/>
            <person name="Bills G."/>
            <person name="Bluhm B."/>
            <person name="Cannon C."/>
            <person name="Castanera R."/>
            <person name="Culley D."/>
            <person name="Daum C."/>
            <person name="Ezra D."/>
            <person name="Gonzalez J."/>
            <person name="Henrissat B."/>
            <person name="Kuo A."/>
            <person name="Liang C."/>
            <person name="Lipzen A."/>
            <person name="Lutzoni F."/>
            <person name="Magnuson J."/>
            <person name="Mondo S."/>
            <person name="Nolan M."/>
            <person name="Ohm R."/>
            <person name="Pangilinan J."/>
            <person name="Park H.-J."/>
            <person name="Ramirez L."/>
            <person name="Alfaro M."/>
            <person name="Sun H."/>
            <person name="Tritt A."/>
            <person name="Yoshinaga Y."/>
            <person name="Zwiers L.-H."/>
            <person name="Turgeon B."/>
            <person name="Goodwin S."/>
            <person name="Spatafora J."/>
            <person name="Crous P."/>
            <person name="Grigoriev I."/>
        </authorList>
    </citation>
    <scope>NUCLEOTIDE SEQUENCE</scope>
    <source>
        <strain evidence="7">CBS 122681</strain>
    </source>
</reference>
<dbReference type="PROSITE" id="PS51192">
    <property type="entry name" value="HELICASE_ATP_BIND_1"/>
    <property type="match status" value="1"/>
</dbReference>
<keyword evidence="2 7" id="KW-0378">Hydrolase</keyword>
<evidence type="ECO:0000256" key="1">
    <source>
        <dbReference type="ARBA" id="ARBA00022741"/>
    </source>
</evidence>
<dbReference type="Pfam" id="PF00176">
    <property type="entry name" value="SNF2-rel_dom"/>
    <property type="match status" value="1"/>
</dbReference>
<dbReference type="InterPro" id="IPR027417">
    <property type="entry name" value="P-loop_NTPase"/>
</dbReference>
<dbReference type="SMART" id="SM00490">
    <property type="entry name" value="HELICc"/>
    <property type="match status" value="1"/>
</dbReference>
<sequence length="678" mass="76719">MSRIKPPLTLRLFPLPVYTLTPVPHLSKGALSEPSWNSSFQISLPLSPGFAYSRLSTSSAMRIPEASVIWTGVLPRTKAPWVAKLNAAGQLASKALAGPAEPITEKEEQTPGAILAFEMGLGKTFISIAYMSEIASKHPKARFLVVAPPILLKQWQDNLEKHLPDFLLRDGKIVNYRSPRHMLTRHLNQHSVVLTTYDTLRTEFEAFNKVNSAFTYQYFYGGDKSLLPPRGEYALMVASWHTVILDEVSKAANPDSLITQAIKTLLARFKVGITGTPLPNDYDNIYSLLRITGNKPWDDREKFNKFFVNSKGNGEKRARRLEGVRRAVLATKLRSFVLPLSVDEKFNDVPVRRFPEPKFFDIEHELTPVEHAAQASTEELWDVDRNTGKMIAEQMVLSGEDTFNIQKIHNARVQCVHLACRADGNKGDKARDGIKQKTRETWQSRRVTRLLEMIKDITERKDGKIIVFCDFRGTLSVVENALEANEIGFLRLDGAVRESKRADIVERFQALTDERGVLLMTKRCGGMGLNLTAARHVFLLMPAWSPADDKQAVSRAVRVGQTKQVSVYRFFTKNSIERHVRYVSLEKEEKAVGILDPRTLDRELVEEIRSWNLETFKEEMRGMVQGRKQLPNSSSRRTHGDKQEFDDSELAGMESQGTDSDVMKWDLDETDSGLEESD</sequence>
<evidence type="ECO:0000256" key="2">
    <source>
        <dbReference type="ARBA" id="ARBA00022801"/>
    </source>
</evidence>
<organism evidence="7 8">
    <name type="scientific">Lophiostoma macrostomum CBS 122681</name>
    <dbReference type="NCBI Taxonomy" id="1314788"/>
    <lineage>
        <taxon>Eukaryota</taxon>
        <taxon>Fungi</taxon>
        <taxon>Dikarya</taxon>
        <taxon>Ascomycota</taxon>
        <taxon>Pezizomycotina</taxon>
        <taxon>Dothideomycetes</taxon>
        <taxon>Pleosporomycetidae</taxon>
        <taxon>Pleosporales</taxon>
        <taxon>Lophiostomataceae</taxon>
        <taxon>Lophiostoma</taxon>
    </lineage>
</organism>
<dbReference type="InterPro" id="IPR014001">
    <property type="entry name" value="Helicase_ATP-bd"/>
</dbReference>
<dbReference type="PANTHER" id="PTHR45629:SF7">
    <property type="entry name" value="DNA EXCISION REPAIR PROTEIN ERCC-6-RELATED"/>
    <property type="match status" value="1"/>
</dbReference>
<evidence type="ECO:0000256" key="4">
    <source>
        <dbReference type="SAM" id="MobiDB-lite"/>
    </source>
</evidence>
<evidence type="ECO:0000259" key="5">
    <source>
        <dbReference type="PROSITE" id="PS51192"/>
    </source>
</evidence>
<proteinExistence type="predicted"/>
<dbReference type="GO" id="GO:0005524">
    <property type="term" value="F:ATP binding"/>
    <property type="evidence" value="ECO:0007669"/>
    <property type="project" value="InterPro"/>
</dbReference>
<dbReference type="EMBL" id="MU004291">
    <property type="protein sequence ID" value="KAF2662061.1"/>
    <property type="molecule type" value="Genomic_DNA"/>
</dbReference>